<organism evidence="1 2">
    <name type="scientific">Paenibacillus beijingensis</name>
    <dbReference type="NCBI Taxonomy" id="1126833"/>
    <lineage>
        <taxon>Bacteria</taxon>
        <taxon>Bacillati</taxon>
        <taxon>Bacillota</taxon>
        <taxon>Bacilli</taxon>
        <taxon>Bacillales</taxon>
        <taxon>Paenibacillaceae</taxon>
        <taxon>Paenibacillus</taxon>
    </lineage>
</organism>
<dbReference type="HOGENOM" id="CLU_032903_12_1_9"/>
<dbReference type="AlphaFoldDB" id="A0A0D5NNU9"/>
<dbReference type="KEGG" id="pbj:VN24_22535"/>
<reference evidence="2" key="2">
    <citation type="submission" date="2015-03" db="EMBL/GenBank/DDBJ databases">
        <title>Genome sequence of Paenibacillus beijingensis strain DSM 24997T.</title>
        <authorList>
            <person name="Kwak Y."/>
            <person name="Shin J.-H."/>
        </authorList>
    </citation>
    <scope>NUCLEOTIDE SEQUENCE [LARGE SCALE GENOMIC DNA]</scope>
    <source>
        <strain evidence="2">DSM 24997</strain>
    </source>
</reference>
<reference evidence="1 2" key="1">
    <citation type="journal article" date="2015" name="J. Biotechnol.">
        <title>Complete genome sequence of Paenibacillus beijingensis 7188(T) (=DSM 24997(T)), a novel rhizobacterium from jujube garden soil.</title>
        <authorList>
            <person name="Kwak Y."/>
            <person name="Shin J.H."/>
        </authorList>
    </citation>
    <scope>NUCLEOTIDE SEQUENCE [LARGE SCALE GENOMIC DNA]</scope>
    <source>
        <strain evidence="1 2">DSM 24997</strain>
    </source>
</reference>
<name>A0A0D5NNU9_9BACL</name>
<evidence type="ECO:0000313" key="1">
    <source>
        <dbReference type="EMBL" id="AJY76830.1"/>
    </source>
</evidence>
<gene>
    <name evidence="1" type="ORF">VN24_22535</name>
</gene>
<dbReference type="EMBL" id="CP011058">
    <property type="protein sequence ID" value="AJY76830.1"/>
    <property type="molecule type" value="Genomic_DNA"/>
</dbReference>
<dbReference type="Proteomes" id="UP000032633">
    <property type="component" value="Chromosome"/>
</dbReference>
<protein>
    <recommendedName>
        <fullName evidence="3">Transposase</fullName>
    </recommendedName>
</protein>
<dbReference type="STRING" id="1126833.VN24_22535"/>
<evidence type="ECO:0008006" key="3">
    <source>
        <dbReference type="Google" id="ProtNLM"/>
    </source>
</evidence>
<proteinExistence type="predicted"/>
<accession>A0A0D5NNU9</accession>
<evidence type="ECO:0000313" key="2">
    <source>
        <dbReference type="Proteomes" id="UP000032633"/>
    </source>
</evidence>
<keyword evidence="2" id="KW-1185">Reference proteome</keyword>
<sequence>MEGNRIQLPKLGLVRFAKSREIEGRILSATVRRNSSGKYFVSVLCNMLYCPYVRVDKTKSVGIDLGLKHFANLSTGETIDNPKYLRKYETKLACW</sequence>
<dbReference type="PATRIC" id="fig|1126833.4.peg.4956"/>